<dbReference type="Proteomes" id="UP001300502">
    <property type="component" value="Unassembled WGS sequence"/>
</dbReference>
<evidence type="ECO:0000259" key="9">
    <source>
        <dbReference type="PROSITE" id="PS51292"/>
    </source>
</evidence>
<dbReference type="GO" id="GO:0005768">
    <property type="term" value="C:endosome"/>
    <property type="evidence" value="ECO:0007669"/>
    <property type="project" value="UniProtKB-SubCell"/>
</dbReference>
<keyword evidence="8" id="KW-0812">Transmembrane</keyword>
<keyword evidence="7" id="KW-0391">Immunity</keyword>
<reference evidence="10 11" key="1">
    <citation type="submission" date="2022-07" db="EMBL/GenBank/DDBJ databases">
        <title>Genome-wide signatures of adaptation to extreme environments.</title>
        <authorList>
            <person name="Cho C.H."/>
            <person name="Yoon H.S."/>
        </authorList>
    </citation>
    <scope>NUCLEOTIDE SEQUENCE [LARGE SCALE GENOMIC DNA]</scope>
    <source>
        <strain evidence="10 11">108.79 E11</strain>
    </source>
</reference>
<dbReference type="GO" id="GO:0005765">
    <property type="term" value="C:lysosomal membrane"/>
    <property type="evidence" value="ECO:0007669"/>
    <property type="project" value="UniProtKB-SubCell"/>
</dbReference>
<evidence type="ECO:0000256" key="6">
    <source>
        <dbReference type="ARBA" id="ARBA00022833"/>
    </source>
</evidence>
<dbReference type="Gene3D" id="3.30.40.10">
    <property type="entry name" value="Zinc/RING finger domain, C3HC4 (zinc finger)"/>
    <property type="match status" value="1"/>
</dbReference>
<keyword evidence="11" id="KW-1185">Reference proteome</keyword>
<feature type="transmembrane region" description="Helical" evidence="8">
    <location>
        <begin position="151"/>
        <end position="173"/>
    </location>
</feature>
<feature type="domain" description="RING-CH-type" evidence="9">
    <location>
        <begin position="11"/>
        <end position="99"/>
    </location>
</feature>
<dbReference type="SUPFAM" id="SSF57850">
    <property type="entry name" value="RING/U-box"/>
    <property type="match status" value="1"/>
</dbReference>
<dbReference type="SMART" id="SM00744">
    <property type="entry name" value="RINGv"/>
    <property type="match status" value="1"/>
</dbReference>
<keyword evidence="6" id="KW-0862">Zinc</keyword>
<sequence>MESENTSITISQRILSGTCRICLQEGSLEDSDLIEPCSCKGSLRFVHQHCLAQWIRCAPLTVNNVMGRCSVIVEALGFSFSCTGLRVHCELCGTPYRLHKIRSRACMRALFLLSVFLVLVIGLGYLMKIALWLSGIVPKTASIITVDFVHIYFGIYLLFLGYWLYQWTVFYILPIQWTVPSLLVTTQEQEECPWNDQYTVSLT</sequence>
<evidence type="ECO:0000256" key="2">
    <source>
        <dbReference type="ARBA" id="ARBA00004177"/>
    </source>
</evidence>
<evidence type="ECO:0000256" key="3">
    <source>
        <dbReference type="ARBA" id="ARBA00004656"/>
    </source>
</evidence>
<accession>A0AAV9I2L1</accession>
<dbReference type="PROSITE" id="PS51292">
    <property type="entry name" value="ZF_RING_CH"/>
    <property type="match status" value="1"/>
</dbReference>
<dbReference type="InterPro" id="IPR011016">
    <property type="entry name" value="Znf_RING-CH"/>
</dbReference>
<comment type="caution">
    <text evidence="10">The sequence shown here is derived from an EMBL/GenBank/DDBJ whole genome shotgun (WGS) entry which is preliminary data.</text>
</comment>
<evidence type="ECO:0000256" key="4">
    <source>
        <dbReference type="ARBA" id="ARBA00022723"/>
    </source>
</evidence>
<organism evidence="10 11">
    <name type="scientific">Galdieria yellowstonensis</name>
    <dbReference type="NCBI Taxonomy" id="3028027"/>
    <lineage>
        <taxon>Eukaryota</taxon>
        <taxon>Rhodophyta</taxon>
        <taxon>Bangiophyceae</taxon>
        <taxon>Galdieriales</taxon>
        <taxon>Galdieriaceae</taxon>
        <taxon>Galdieria</taxon>
    </lineage>
</organism>
<dbReference type="InterPro" id="IPR013083">
    <property type="entry name" value="Znf_RING/FYVE/PHD"/>
</dbReference>
<dbReference type="CDD" id="cd16495">
    <property type="entry name" value="RING_CH-C4HC3_MARCH"/>
    <property type="match status" value="1"/>
</dbReference>
<evidence type="ECO:0000256" key="7">
    <source>
        <dbReference type="ARBA" id="ARBA00022859"/>
    </source>
</evidence>
<keyword evidence="8" id="KW-1133">Transmembrane helix</keyword>
<evidence type="ECO:0000313" key="10">
    <source>
        <dbReference type="EMBL" id="KAK4522326.1"/>
    </source>
</evidence>
<gene>
    <name evidence="10" type="ORF">GAYE_HPESCF16G0206</name>
</gene>
<dbReference type="PANTHER" id="PTHR45981">
    <property type="entry name" value="LD02310P"/>
    <property type="match status" value="1"/>
</dbReference>
<name>A0AAV9I2L1_9RHOD</name>
<feature type="transmembrane region" description="Helical" evidence="8">
    <location>
        <begin position="109"/>
        <end position="131"/>
    </location>
</feature>
<dbReference type="GO" id="GO:0008270">
    <property type="term" value="F:zinc ion binding"/>
    <property type="evidence" value="ECO:0007669"/>
    <property type="project" value="UniProtKB-KW"/>
</dbReference>
<dbReference type="GO" id="GO:0002376">
    <property type="term" value="P:immune system process"/>
    <property type="evidence" value="ECO:0007669"/>
    <property type="project" value="UniProtKB-KW"/>
</dbReference>
<comment type="subcellular location">
    <subcellularLocation>
        <location evidence="1">Endomembrane system</location>
        <topology evidence="1">Multi-pass membrane protein</topology>
    </subcellularLocation>
    <subcellularLocation>
        <location evidence="2">Endosome</location>
    </subcellularLocation>
    <subcellularLocation>
        <location evidence="3">Lysosome membrane</location>
    </subcellularLocation>
</comment>
<proteinExistence type="predicted"/>
<evidence type="ECO:0000313" key="11">
    <source>
        <dbReference type="Proteomes" id="UP001300502"/>
    </source>
</evidence>
<dbReference type="EMBL" id="JANCYU010000003">
    <property type="protein sequence ID" value="KAK4522326.1"/>
    <property type="molecule type" value="Genomic_DNA"/>
</dbReference>
<dbReference type="AlphaFoldDB" id="A0AAV9I2L1"/>
<evidence type="ECO:0000256" key="1">
    <source>
        <dbReference type="ARBA" id="ARBA00004127"/>
    </source>
</evidence>
<protein>
    <recommendedName>
        <fullName evidence="9">RING-CH-type domain-containing protein</fullName>
    </recommendedName>
</protein>
<dbReference type="Pfam" id="PF12906">
    <property type="entry name" value="RINGv"/>
    <property type="match status" value="1"/>
</dbReference>
<keyword evidence="4" id="KW-0479">Metal-binding</keyword>
<evidence type="ECO:0000256" key="8">
    <source>
        <dbReference type="SAM" id="Phobius"/>
    </source>
</evidence>
<keyword evidence="5" id="KW-0863">Zinc-finger</keyword>
<evidence type="ECO:0000256" key="5">
    <source>
        <dbReference type="ARBA" id="ARBA00022771"/>
    </source>
</evidence>
<keyword evidence="8" id="KW-0472">Membrane</keyword>